<organism evidence="2 3">
    <name type="scientific">Methylogaea oryzae</name>
    <dbReference type="NCBI Taxonomy" id="1295382"/>
    <lineage>
        <taxon>Bacteria</taxon>
        <taxon>Pseudomonadati</taxon>
        <taxon>Pseudomonadota</taxon>
        <taxon>Gammaproteobacteria</taxon>
        <taxon>Methylococcales</taxon>
        <taxon>Methylococcaceae</taxon>
        <taxon>Methylogaea</taxon>
    </lineage>
</organism>
<evidence type="ECO:0008006" key="4">
    <source>
        <dbReference type="Google" id="ProtNLM"/>
    </source>
</evidence>
<dbReference type="EMBL" id="AP019782">
    <property type="protein sequence ID" value="BBL72465.1"/>
    <property type="molecule type" value="Genomic_DNA"/>
</dbReference>
<protein>
    <recommendedName>
        <fullName evidence="4">MxaA protein</fullName>
    </recommendedName>
</protein>
<reference evidence="2" key="1">
    <citation type="submission" date="2019-06" db="EMBL/GenBank/DDBJ databases">
        <title>Complete genome sequence of Methylogaea oryzae strain JCM16910.</title>
        <authorList>
            <person name="Asakawa S."/>
        </authorList>
    </citation>
    <scope>NUCLEOTIDE SEQUENCE</scope>
    <source>
        <strain evidence="2">E10</strain>
    </source>
</reference>
<name>A0A8D5ANV3_9GAMM</name>
<gene>
    <name evidence="2" type="ORF">MoryE10_30710</name>
</gene>
<accession>A0A8D5ANV3</accession>
<dbReference type="KEGG" id="moz:MoryE10_30710"/>
<keyword evidence="3" id="KW-1185">Reference proteome</keyword>
<evidence type="ECO:0000313" key="2">
    <source>
        <dbReference type="EMBL" id="BBL72465.1"/>
    </source>
</evidence>
<dbReference type="Proteomes" id="UP000824988">
    <property type="component" value="Chromosome"/>
</dbReference>
<sequence>MLLMAHFPLTRHLRPILHGGFLIAAAWLLVWAPPSAAAVEPVVEFFAPRDGRYVMGDSIEHTVAVTLPRGYVLESEFLPKPGAISDWLDLRRVDWDKENRGSEVRYRVRVGYRVFKGVRSAEKLAIPPLPLRFRGANLVEAQAPEWNFVLNPIIPPNTPDNQVKVRDGLAAPAIELGPHRMRLAALLAGVVAVLAHLARRYQVLALLFRKRGPFERAHRQLLKLARRSSDPVVYRQAFRVLHRALDETAGQTLLTGHLERFFRSQPSFVELRGELELFFARSQRLFFAVPAAPPPADYPFERLEALCLQCELLEKALRRNGAERQPRTGVYGPLSHQGQGEGSLKAMAFVSPSPQPSPAGRGGRTRAKQ</sequence>
<evidence type="ECO:0000256" key="1">
    <source>
        <dbReference type="SAM" id="MobiDB-lite"/>
    </source>
</evidence>
<dbReference type="AlphaFoldDB" id="A0A8D5ANV3"/>
<proteinExistence type="predicted"/>
<evidence type="ECO:0000313" key="3">
    <source>
        <dbReference type="Proteomes" id="UP000824988"/>
    </source>
</evidence>
<feature type="region of interest" description="Disordered" evidence="1">
    <location>
        <begin position="323"/>
        <end position="369"/>
    </location>
</feature>